<evidence type="ECO:0008006" key="3">
    <source>
        <dbReference type="Google" id="ProtNLM"/>
    </source>
</evidence>
<dbReference type="KEGG" id="psua:FLK61_31315"/>
<accession>A0A859FK54</accession>
<gene>
    <name evidence="1" type="ORF">FLK61_31315</name>
</gene>
<keyword evidence="2" id="KW-1185">Reference proteome</keyword>
<name>A0A859FK54_9BACI</name>
<dbReference type="Proteomes" id="UP000318138">
    <property type="component" value="Chromosome"/>
</dbReference>
<proteinExistence type="predicted"/>
<protein>
    <recommendedName>
        <fullName evidence="3">N-acetyltransferase</fullName>
    </recommendedName>
</protein>
<evidence type="ECO:0000313" key="2">
    <source>
        <dbReference type="Proteomes" id="UP000318138"/>
    </source>
</evidence>
<sequence length="171" mass="19759">MTSALSAFSAPEKTTEERIEELEDQEFQLLRMQQNMMEVAKHGDIIGIDTSKHDEWFIIYSQDDGEVCRLMAASCQKAFRGSWDASIHATYKSESIHIDDIRGEPNAGMGSVLVSFLKQYAIDQNVPKIEGKLAERDWDHVDRLIHFYEKHEFDVHVDYRNKEGHLKWAAN</sequence>
<reference evidence="2" key="1">
    <citation type="submission" date="2019-07" db="EMBL/GenBank/DDBJ databases">
        <title>Bacillus alkalisoli sp. nov. isolated from saline soil.</title>
        <authorList>
            <person name="Sun J.-Q."/>
            <person name="Xu L."/>
        </authorList>
    </citation>
    <scope>NUCLEOTIDE SEQUENCE [LARGE SCALE GENOMIC DNA]</scope>
    <source>
        <strain evidence="2">M4U3P1</strain>
    </source>
</reference>
<organism evidence="1 2">
    <name type="scientific">Paenalkalicoccus suaedae</name>
    <dbReference type="NCBI Taxonomy" id="2592382"/>
    <lineage>
        <taxon>Bacteria</taxon>
        <taxon>Bacillati</taxon>
        <taxon>Bacillota</taxon>
        <taxon>Bacilli</taxon>
        <taxon>Bacillales</taxon>
        <taxon>Bacillaceae</taxon>
        <taxon>Paenalkalicoccus</taxon>
    </lineage>
</organism>
<dbReference type="AlphaFoldDB" id="A0A859FK54"/>
<dbReference type="RefSeq" id="WP_176009240.1">
    <property type="nucleotide sequence ID" value="NZ_CP041372.2"/>
</dbReference>
<dbReference type="EMBL" id="CP041372">
    <property type="protein sequence ID" value="QKS73230.1"/>
    <property type="molecule type" value="Genomic_DNA"/>
</dbReference>
<evidence type="ECO:0000313" key="1">
    <source>
        <dbReference type="EMBL" id="QKS73230.1"/>
    </source>
</evidence>